<dbReference type="PANTHER" id="PTHR33376:SF2">
    <property type="entry name" value="DICARBOXYLATE-BINDING PERIPLASMIC PROTEIN"/>
    <property type="match status" value="1"/>
</dbReference>
<dbReference type="RefSeq" id="WP_324178410.1">
    <property type="nucleotide sequence ID" value="NZ_BAABAW010000016.1"/>
</dbReference>
<gene>
    <name evidence="2" type="ORF">U6A24_02770</name>
</gene>
<dbReference type="CDD" id="cd13671">
    <property type="entry name" value="PBP2_TRAP_SBP_like_3"/>
    <property type="match status" value="1"/>
</dbReference>
<name>A0ABU5ZR21_9FLAO</name>
<dbReference type="PIRSF" id="PIRSF006470">
    <property type="entry name" value="DctB"/>
    <property type="match status" value="1"/>
</dbReference>
<evidence type="ECO:0000313" key="2">
    <source>
        <dbReference type="EMBL" id="MEB3344363.1"/>
    </source>
</evidence>
<reference evidence="2 3" key="1">
    <citation type="journal article" date="2013" name="Int. J. Syst. Evol. Microbiol.">
        <title>Aquimarina gracilis sp. nov., isolated from the gut microflora of a mussel, Mytilus coruscus, and emended description of Aquimarina spongiae.</title>
        <authorList>
            <person name="Park S.C."/>
            <person name="Choe H.N."/>
            <person name="Baik K.S."/>
            <person name="Seong C.N."/>
        </authorList>
    </citation>
    <scope>NUCLEOTIDE SEQUENCE [LARGE SCALE GENOMIC DNA]</scope>
    <source>
        <strain evidence="2 3">PSC32</strain>
    </source>
</reference>
<dbReference type="Gene3D" id="3.40.190.170">
    <property type="entry name" value="Bacterial extracellular solute-binding protein, family 7"/>
    <property type="match status" value="1"/>
</dbReference>
<accession>A0ABU5ZR21</accession>
<dbReference type="InterPro" id="IPR038404">
    <property type="entry name" value="TRAP_DctP_sf"/>
</dbReference>
<dbReference type="InterPro" id="IPR018389">
    <property type="entry name" value="DctP_fam"/>
</dbReference>
<dbReference type="Pfam" id="PF03480">
    <property type="entry name" value="DctP"/>
    <property type="match status" value="1"/>
</dbReference>
<evidence type="ECO:0000313" key="3">
    <source>
        <dbReference type="Proteomes" id="UP001327027"/>
    </source>
</evidence>
<dbReference type="InterPro" id="IPR004682">
    <property type="entry name" value="TRAP_DctP"/>
</dbReference>
<dbReference type="EMBL" id="JAYKLX010000001">
    <property type="protein sequence ID" value="MEB3344363.1"/>
    <property type="molecule type" value="Genomic_DNA"/>
</dbReference>
<organism evidence="2 3">
    <name type="scientific">Aquimarina gracilis</name>
    <dbReference type="NCBI Taxonomy" id="874422"/>
    <lineage>
        <taxon>Bacteria</taxon>
        <taxon>Pseudomonadati</taxon>
        <taxon>Bacteroidota</taxon>
        <taxon>Flavobacteriia</taxon>
        <taxon>Flavobacteriales</taxon>
        <taxon>Flavobacteriaceae</taxon>
        <taxon>Aquimarina</taxon>
    </lineage>
</organism>
<evidence type="ECO:0000256" key="1">
    <source>
        <dbReference type="ARBA" id="ARBA00022729"/>
    </source>
</evidence>
<dbReference type="PANTHER" id="PTHR33376">
    <property type="match status" value="1"/>
</dbReference>
<proteinExistence type="predicted"/>
<dbReference type="NCBIfam" id="NF037995">
    <property type="entry name" value="TRAP_S1"/>
    <property type="match status" value="1"/>
</dbReference>
<dbReference type="Proteomes" id="UP001327027">
    <property type="component" value="Unassembled WGS sequence"/>
</dbReference>
<protein>
    <submittedName>
        <fullName evidence="2">TRAP transporter substrate-binding protein</fullName>
    </submittedName>
</protein>
<sequence length="324" mass="36751">MRFKRLIGAFGLLFLFSCQQDNDVKVLRLAHGLDTNHPVHNAMINLGENVAVKSGGKLIVKIYPSGQLGAERECLELLQIGSLDITKVSAAVLENFVTDYKIFSIPYIFRDKSHSHKVYDSAVGREFLLKGEPYRLRGLCFYDAGSRSFYTKEKMIHTPDDLKGLKIRVQKSNMAVSMVEQLGGSPTPISWGELYTALQQGVVDGAENNLPSFHSSKHYEVCKFYSLDEHTAVPDILLIGTESWNRLSQQEQKWLQEAANQSAIYQRKVWEEAEQRALKVIRDAGVEVAYPNKTPFVRKTRSIKDIFKENHEAMRLIEAIKSIK</sequence>
<keyword evidence="3" id="KW-1185">Reference proteome</keyword>
<dbReference type="NCBIfam" id="TIGR00787">
    <property type="entry name" value="dctP"/>
    <property type="match status" value="1"/>
</dbReference>
<comment type="caution">
    <text evidence="2">The sequence shown here is derived from an EMBL/GenBank/DDBJ whole genome shotgun (WGS) entry which is preliminary data.</text>
</comment>
<keyword evidence="1" id="KW-0732">Signal</keyword>
<dbReference type="PROSITE" id="PS51257">
    <property type="entry name" value="PROKAR_LIPOPROTEIN"/>
    <property type="match status" value="1"/>
</dbReference>